<dbReference type="OMA" id="WENLTVC"/>
<evidence type="ECO:0000313" key="15">
    <source>
        <dbReference type="Proteomes" id="UP000005238"/>
    </source>
</evidence>
<feature type="transmembrane region" description="Helical" evidence="13">
    <location>
        <begin position="43"/>
        <end position="63"/>
    </location>
</feature>
<keyword evidence="10 13" id="KW-1133">Transmembrane helix</keyword>
<dbReference type="GO" id="GO:0000139">
    <property type="term" value="C:Golgi membrane"/>
    <property type="evidence" value="ECO:0007669"/>
    <property type="project" value="UniProtKB-SubCell"/>
</dbReference>
<keyword evidence="7" id="KW-0762">Sugar transport</keyword>
<keyword evidence="9" id="KW-0677">Repeat</keyword>
<dbReference type="eggNOG" id="KOG1623">
    <property type="taxonomic scope" value="Eukaryota"/>
</dbReference>
<dbReference type="Gene3D" id="1.20.1280.290">
    <property type="match status" value="2"/>
</dbReference>
<dbReference type="PANTHER" id="PTHR10791:SF30">
    <property type="entry name" value="SUGAR TRANSPORTER SWEET1"/>
    <property type="match status" value="1"/>
</dbReference>
<evidence type="ECO:0000256" key="10">
    <source>
        <dbReference type="ARBA" id="ARBA00022989"/>
    </source>
</evidence>
<feature type="transmembrane region" description="Helical" evidence="13">
    <location>
        <begin position="69"/>
        <end position="90"/>
    </location>
</feature>
<proteinExistence type="inferred from homology"/>
<name>H3GD98_PHYRM</name>
<dbReference type="Pfam" id="PF03083">
    <property type="entry name" value="MtN3_slv"/>
    <property type="match status" value="2"/>
</dbReference>
<dbReference type="EMBL" id="DS566001">
    <property type="status" value="NOT_ANNOTATED_CDS"/>
    <property type="molecule type" value="Genomic_DNA"/>
</dbReference>
<dbReference type="GO" id="GO:0051119">
    <property type="term" value="F:sugar transmembrane transporter activity"/>
    <property type="evidence" value="ECO:0000318"/>
    <property type="project" value="GO_Central"/>
</dbReference>
<dbReference type="VEuPathDB" id="FungiDB:KRP22_2200"/>
<dbReference type="FunFam" id="1.20.1280.290:FF:000004">
    <property type="entry name" value="Sugar transporter SWEET"/>
    <property type="match status" value="1"/>
</dbReference>
<dbReference type="InParanoid" id="H3GD98"/>
<feature type="transmembrane region" description="Helical" evidence="13">
    <location>
        <begin position="97"/>
        <end position="121"/>
    </location>
</feature>
<dbReference type="InterPro" id="IPR047664">
    <property type="entry name" value="SWEET"/>
</dbReference>
<dbReference type="InterPro" id="IPR004316">
    <property type="entry name" value="SWEET_rpt"/>
</dbReference>
<evidence type="ECO:0000313" key="14">
    <source>
        <dbReference type="EnsemblProtists" id="Phyra73523"/>
    </source>
</evidence>
<dbReference type="FunFam" id="1.20.1280.290:FF:000007">
    <property type="entry name" value="Bidirectional sugar transporter SWEET7"/>
    <property type="match status" value="1"/>
</dbReference>
<keyword evidence="12 13" id="KW-0472">Membrane</keyword>
<dbReference type="GO" id="GO:0016020">
    <property type="term" value="C:membrane"/>
    <property type="evidence" value="ECO:0000318"/>
    <property type="project" value="GO_Central"/>
</dbReference>
<evidence type="ECO:0000256" key="5">
    <source>
        <dbReference type="ARBA" id="ARBA00022448"/>
    </source>
</evidence>
<dbReference type="AlphaFoldDB" id="H3GD98"/>
<evidence type="ECO:0000256" key="1">
    <source>
        <dbReference type="ARBA" id="ARBA00004651"/>
    </source>
</evidence>
<dbReference type="PANTHER" id="PTHR10791">
    <property type="entry name" value="RAG1-ACTIVATING PROTEIN 1"/>
    <property type="match status" value="1"/>
</dbReference>
<sequence>MASDGLLLTLRVLTFVTALAVGLSPYPEIRRVHKQRDASEVSIFPVVTLFGNSYLWMIYSYLIGNFFPLFSVCAFQTVSAIVFGAVYWWWCTSRGRFYMLWGATVVAMALASVYAAIAVAGVTHQSQHQVEKILGYLCVVMNVCLKVAPLETLKRIIRTKNASSMPVTMSIVAFINGLLWVWTSALQDDMYVLSTNAVGTALGGVQIIVYVIYRPGKIEDAALRPTTGRVDSDHPRPKSEQAIVYALEADTKNERSKSAVFVEVKSPL</sequence>
<reference evidence="15" key="1">
    <citation type="journal article" date="2006" name="Science">
        <title>Phytophthora genome sequences uncover evolutionary origins and mechanisms of pathogenesis.</title>
        <authorList>
            <person name="Tyler B.M."/>
            <person name="Tripathy S."/>
            <person name="Zhang X."/>
            <person name="Dehal P."/>
            <person name="Jiang R.H."/>
            <person name="Aerts A."/>
            <person name="Arredondo F.D."/>
            <person name="Baxter L."/>
            <person name="Bensasson D."/>
            <person name="Beynon J.L."/>
            <person name="Chapman J."/>
            <person name="Damasceno C.M."/>
            <person name="Dorrance A.E."/>
            <person name="Dou D."/>
            <person name="Dickerman A.W."/>
            <person name="Dubchak I.L."/>
            <person name="Garbelotto M."/>
            <person name="Gijzen M."/>
            <person name="Gordon S.G."/>
            <person name="Govers F."/>
            <person name="Grunwald N.J."/>
            <person name="Huang W."/>
            <person name="Ivors K.L."/>
            <person name="Jones R.W."/>
            <person name="Kamoun S."/>
            <person name="Krampis K."/>
            <person name="Lamour K.H."/>
            <person name="Lee M.K."/>
            <person name="McDonald W.H."/>
            <person name="Medina M."/>
            <person name="Meijer H.J."/>
            <person name="Nordberg E.K."/>
            <person name="Maclean D.J."/>
            <person name="Ospina-Giraldo M.D."/>
            <person name="Morris P.F."/>
            <person name="Phuntumart V."/>
            <person name="Putnam N.H."/>
            <person name="Rash S."/>
            <person name="Rose J.K."/>
            <person name="Sakihama Y."/>
            <person name="Salamov A.A."/>
            <person name="Savidor A."/>
            <person name="Scheuring C.F."/>
            <person name="Smith B.M."/>
            <person name="Sobral B.W."/>
            <person name="Terry A."/>
            <person name="Torto-Alalibo T.A."/>
            <person name="Win J."/>
            <person name="Xu Z."/>
            <person name="Zhang H."/>
            <person name="Grigoriev I.V."/>
            <person name="Rokhsar D.S."/>
            <person name="Boore J.L."/>
        </authorList>
    </citation>
    <scope>NUCLEOTIDE SEQUENCE [LARGE SCALE GENOMIC DNA]</scope>
    <source>
        <strain evidence="15">Pr102</strain>
    </source>
</reference>
<evidence type="ECO:0000256" key="11">
    <source>
        <dbReference type="ARBA" id="ARBA00023034"/>
    </source>
</evidence>
<keyword evidence="11" id="KW-0333">Golgi apparatus</keyword>
<dbReference type="Proteomes" id="UP000005238">
    <property type="component" value="Unassembled WGS sequence"/>
</dbReference>
<evidence type="ECO:0000256" key="2">
    <source>
        <dbReference type="ARBA" id="ARBA00004653"/>
    </source>
</evidence>
<evidence type="ECO:0000256" key="13">
    <source>
        <dbReference type="SAM" id="Phobius"/>
    </source>
</evidence>
<dbReference type="GO" id="GO:0005886">
    <property type="term" value="C:plasma membrane"/>
    <property type="evidence" value="ECO:0007669"/>
    <property type="project" value="UniProtKB-SubCell"/>
</dbReference>
<keyword evidence="15" id="KW-1185">Reference proteome</keyword>
<evidence type="ECO:0000256" key="9">
    <source>
        <dbReference type="ARBA" id="ARBA00022737"/>
    </source>
</evidence>
<evidence type="ECO:0000256" key="3">
    <source>
        <dbReference type="ARBA" id="ARBA00007809"/>
    </source>
</evidence>
<keyword evidence="6" id="KW-1003">Cell membrane</keyword>
<feature type="transmembrane region" description="Helical" evidence="13">
    <location>
        <begin position="191"/>
        <end position="213"/>
    </location>
</feature>
<keyword evidence="8 13" id="KW-0812">Transmembrane</keyword>
<evidence type="ECO:0000256" key="8">
    <source>
        <dbReference type="ARBA" id="ARBA00022692"/>
    </source>
</evidence>
<dbReference type="GO" id="GO:0008643">
    <property type="term" value="P:carbohydrate transport"/>
    <property type="evidence" value="ECO:0000318"/>
    <property type="project" value="GO_Central"/>
</dbReference>
<dbReference type="EnsemblProtists" id="Phyra73523">
    <property type="protein sequence ID" value="Phyra73523"/>
    <property type="gene ID" value="Phyra73523"/>
</dbReference>
<evidence type="ECO:0000256" key="7">
    <source>
        <dbReference type="ARBA" id="ARBA00022597"/>
    </source>
</evidence>
<evidence type="ECO:0000256" key="6">
    <source>
        <dbReference type="ARBA" id="ARBA00022475"/>
    </source>
</evidence>
<dbReference type="HOGENOM" id="CLU_048643_2_3_1"/>
<comment type="similarity">
    <text evidence="3">Belongs to the SWEET sugar transporter family.</text>
</comment>
<evidence type="ECO:0000256" key="12">
    <source>
        <dbReference type="ARBA" id="ARBA00023136"/>
    </source>
</evidence>
<keyword evidence="5" id="KW-0813">Transport</keyword>
<protein>
    <recommendedName>
        <fullName evidence="4">Sugar transporter SWEET1</fullName>
    </recommendedName>
</protein>
<evidence type="ECO:0000256" key="4">
    <source>
        <dbReference type="ARBA" id="ARBA00021741"/>
    </source>
</evidence>
<feature type="transmembrane region" description="Helical" evidence="13">
    <location>
        <begin position="165"/>
        <end position="185"/>
    </location>
</feature>
<dbReference type="VEuPathDB" id="FungiDB:KRP23_4572"/>
<organism evidence="14 15">
    <name type="scientific">Phytophthora ramorum</name>
    <name type="common">Sudden oak death agent</name>
    <dbReference type="NCBI Taxonomy" id="164328"/>
    <lineage>
        <taxon>Eukaryota</taxon>
        <taxon>Sar</taxon>
        <taxon>Stramenopiles</taxon>
        <taxon>Oomycota</taxon>
        <taxon>Peronosporomycetes</taxon>
        <taxon>Peronosporales</taxon>
        <taxon>Peronosporaceae</taxon>
        <taxon>Phytophthora</taxon>
    </lineage>
</organism>
<accession>H3GD98</accession>
<reference evidence="14" key="2">
    <citation type="submission" date="2015-06" db="UniProtKB">
        <authorList>
            <consortium name="EnsemblProtists"/>
        </authorList>
    </citation>
    <scope>IDENTIFICATION</scope>
    <source>
        <strain evidence="14">Pr102</strain>
    </source>
</reference>
<comment type="subcellular location">
    <subcellularLocation>
        <location evidence="1">Cell membrane</location>
        <topology evidence="1">Multi-pass membrane protein</topology>
    </subcellularLocation>
    <subcellularLocation>
        <location evidence="2">Golgi apparatus membrane</location>
        <topology evidence="2">Multi-pass membrane protein</topology>
    </subcellularLocation>
</comment>
<feature type="transmembrane region" description="Helical" evidence="13">
    <location>
        <begin position="6"/>
        <end position="23"/>
    </location>
</feature>